<dbReference type="SUPFAM" id="SSF50978">
    <property type="entry name" value="WD40 repeat-like"/>
    <property type="match status" value="1"/>
</dbReference>
<feature type="repeat" description="WD" evidence="3">
    <location>
        <begin position="272"/>
        <end position="313"/>
    </location>
</feature>
<dbReference type="CDD" id="cd00200">
    <property type="entry name" value="WD40"/>
    <property type="match status" value="1"/>
</dbReference>
<keyword evidence="1 3" id="KW-0853">WD repeat</keyword>
<dbReference type="InterPro" id="IPR001680">
    <property type="entry name" value="WD40_rpt"/>
</dbReference>
<feature type="repeat" description="WD" evidence="3">
    <location>
        <begin position="180"/>
        <end position="215"/>
    </location>
</feature>
<dbReference type="SMART" id="SM00320">
    <property type="entry name" value="WD40"/>
    <property type="match status" value="7"/>
</dbReference>
<dbReference type="Proteomes" id="UP001642464">
    <property type="component" value="Unassembled WGS sequence"/>
</dbReference>
<dbReference type="InterPro" id="IPR036322">
    <property type="entry name" value="WD40_repeat_dom_sf"/>
</dbReference>
<evidence type="ECO:0000313" key="6">
    <source>
        <dbReference type="EMBL" id="CAK9028515.1"/>
    </source>
</evidence>
<gene>
    <name evidence="6" type="ORF">SCF082_LOCUS18400</name>
</gene>
<dbReference type="InterPro" id="IPR013979">
    <property type="entry name" value="TIF_beta_prop-like"/>
</dbReference>
<dbReference type="Gene3D" id="2.130.10.10">
    <property type="entry name" value="YVTN repeat-like/Quinoprotein amine dehydrogenase"/>
    <property type="match status" value="3"/>
</dbReference>
<dbReference type="Pfam" id="PF08662">
    <property type="entry name" value="eIF2A"/>
    <property type="match status" value="1"/>
</dbReference>
<feature type="repeat" description="WD" evidence="3">
    <location>
        <begin position="314"/>
        <end position="346"/>
    </location>
</feature>
<protein>
    <submittedName>
        <fullName evidence="6">Uncharacterized WD repeat-containing protein alr3466</fullName>
    </submittedName>
</protein>
<dbReference type="InterPro" id="IPR020472">
    <property type="entry name" value="WD40_PAC1"/>
</dbReference>
<evidence type="ECO:0000256" key="3">
    <source>
        <dbReference type="PROSITE-ProRule" id="PRU00221"/>
    </source>
</evidence>
<keyword evidence="4" id="KW-0732">Signal</keyword>
<evidence type="ECO:0000256" key="4">
    <source>
        <dbReference type="SAM" id="SignalP"/>
    </source>
</evidence>
<feature type="chain" id="PRO_5046576950" evidence="4">
    <location>
        <begin position="22"/>
        <end position="368"/>
    </location>
</feature>
<dbReference type="PANTHER" id="PTHR19848">
    <property type="entry name" value="WD40 REPEAT PROTEIN"/>
    <property type="match status" value="1"/>
</dbReference>
<dbReference type="InterPro" id="IPR019775">
    <property type="entry name" value="WD40_repeat_CS"/>
</dbReference>
<dbReference type="PANTHER" id="PTHR19848:SF8">
    <property type="entry name" value="F-BOX AND WD REPEAT DOMAIN CONTAINING 7"/>
    <property type="match status" value="1"/>
</dbReference>
<dbReference type="PROSITE" id="PS50082">
    <property type="entry name" value="WD_REPEATS_2"/>
    <property type="match status" value="5"/>
</dbReference>
<feature type="repeat" description="WD" evidence="3">
    <location>
        <begin position="81"/>
        <end position="127"/>
    </location>
</feature>
<dbReference type="Pfam" id="PF00400">
    <property type="entry name" value="WD40"/>
    <property type="match status" value="4"/>
</dbReference>
<evidence type="ECO:0000313" key="7">
    <source>
        <dbReference type="Proteomes" id="UP001642464"/>
    </source>
</evidence>
<evidence type="ECO:0000256" key="2">
    <source>
        <dbReference type="ARBA" id="ARBA00022737"/>
    </source>
</evidence>
<dbReference type="PRINTS" id="PR00320">
    <property type="entry name" value="GPROTEINBRPT"/>
</dbReference>
<feature type="signal peptide" evidence="4">
    <location>
        <begin position="1"/>
        <end position="21"/>
    </location>
</feature>
<evidence type="ECO:0000259" key="5">
    <source>
        <dbReference type="Pfam" id="PF08662"/>
    </source>
</evidence>
<name>A0ABP0KNU1_9DINO</name>
<dbReference type="EMBL" id="CAXAMM010012292">
    <property type="protein sequence ID" value="CAK9028515.1"/>
    <property type="molecule type" value="Genomic_DNA"/>
</dbReference>
<feature type="domain" description="Translation initiation factor beta propellor-like" evidence="5">
    <location>
        <begin position="43"/>
        <end position="170"/>
    </location>
</feature>
<proteinExistence type="predicted"/>
<keyword evidence="2" id="KW-0677">Repeat</keyword>
<keyword evidence="7" id="KW-1185">Reference proteome</keyword>
<reference evidence="6 7" key="1">
    <citation type="submission" date="2024-02" db="EMBL/GenBank/DDBJ databases">
        <authorList>
            <person name="Chen Y."/>
            <person name="Shah S."/>
            <person name="Dougan E. K."/>
            <person name="Thang M."/>
            <person name="Chan C."/>
        </authorList>
    </citation>
    <scope>NUCLEOTIDE SEQUENCE [LARGE SCALE GENOMIC DNA]</scope>
</reference>
<dbReference type="PROSITE" id="PS00678">
    <property type="entry name" value="WD_REPEATS_1"/>
    <property type="match status" value="3"/>
</dbReference>
<sequence length="368" mass="39096">MCSWRAVVAVISWAAWAKASGDQLSVSCPTEFLEPPRTIPTGSRVYSVQWSPPNGATLVTGTDDKLVRLWDATSLKSLRLFKGHKAAVNSVAFSPDGTQIASGSASDFSGNGSLKIWDATSGQCLHTAFAYNDVSSVAYSPDGRYIATGILYIYSPVKIWDAASGQHLQTLARNKNLCGVRSVAFSPADQSHVASVHLDNSARVWDLATGECLYNLTAPNGRDYVVQSLTFSPDGRHIATGSGPSGLHADFALIRLWDAASGQCLRTLGQHSTGNITYVTSVAFSPDGSKLASGADDNTVRVWDLASGECLHTLTGHSHSVNSVAFSPCGRYIASASDDTTVKIWDAGPAQSSANSSSSQRNWKEVFV</sequence>
<comment type="caution">
    <text evidence="6">The sequence shown here is derived from an EMBL/GenBank/DDBJ whole genome shotgun (WGS) entry which is preliminary data.</text>
</comment>
<dbReference type="PROSITE" id="PS50294">
    <property type="entry name" value="WD_REPEATS_REGION"/>
    <property type="match status" value="2"/>
</dbReference>
<dbReference type="InterPro" id="IPR015943">
    <property type="entry name" value="WD40/YVTN_repeat-like_dom_sf"/>
</dbReference>
<organism evidence="6 7">
    <name type="scientific">Durusdinium trenchii</name>
    <dbReference type="NCBI Taxonomy" id="1381693"/>
    <lineage>
        <taxon>Eukaryota</taxon>
        <taxon>Sar</taxon>
        <taxon>Alveolata</taxon>
        <taxon>Dinophyceae</taxon>
        <taxon>Suessiales</taxon>
        <taxon>Symbiodiniaceae</taxon>
        <taxon>Durusdinium</taxon>
    </lineage>
</organism>
<feature type="repeat" description="WD" evidence="3">
    <location>
        <begin position="45"/>
        <end position="80"/>
    </location>
</feature>
<evidence type="ECO:0000256" key="1">
    <source>
        <dbReference type="ARBA" id="ARBA00022574"/>
    </source>
</evidence>
<accession>A0ABP0KNU1</accession>